<dbReference type="SUPFAM" id="SSF56300">
    <property type="entry name" value="Metallo-dependent phosphatases"/>
    <property type="match status" value="1"/>
</dbReference>
<evidence type="ECO:0000256" key="9">
    <source>
        <dbReference type="ARBA" id="ARBA00047761"/>
    </source>
</evidence>
<evidence type="ECO:0000256" key="6">
    <source>
        <dbReference type="ARBA" id="ARBA00022912"/>
    </source>
</evidence>
<dbReference type="PANTHER" id="PTHR11668:SF199">
    <property type="entry name" value="SERINE_THREONINE-PROTEIN PHOSPHATASE"/>
    <property type="match status" value="1"/>
</dbReference>
<dbReference type="GO" id="GO:0005634">
    <property type="term" value="C:nucleus"/>
    <property type="evidence" value="ECO:0007669"/>
    <property type="project" value="TreeGrafter"/>
</dbReference>
<comment type="catalytic activity">
    <reaction evidence="9">
        <text>O-phospho-L-seryl-[protein] + H2O = L-seryl-[protein] + phosphate</text>
        <dbReference type="Rhea" id="RHEA:20629"/>
        <dbReference type="Rhea" id="RHEA-COMP:9863"/>
        <dbReference type="Rhea" id="RHEA-COMP:11604"/>
        <dbReference type="ChEBI" id="CHEBI:15377"/>
        <dbReference type="ChEBI" id="CHEBI:29999"/>
        <dbReference type="ChEBI" id="CHEBI:43474"/>
        <dbReference type="ChEBI" id="CHEBI:83421"/>
        <dbReference type="EC" id="3.1.3.16"/>
    </reaction>
</comment>
<feature type="domain" description="Serine/threonine specific protein phosphatases" evidence="13">
    <location>
        <begin position="153"/>
        <end position="158"/>
    </location>
</feature>
<keyword evidence="5 12" id="KW-0378">Hydrolase</keyword>
<evidence type="ECO:0000256" key="1">
    <source>
        <dbReference type="ARBA" id="ARBA00004286"/>
    </source>
</evidence>
<evidence type="ECO:0000256" key="5">
    <source>
        <dbReference type="ARBA" id="ARBA00022801"/>
    </source>
</evidence>
<evidence type="ECO:0000313" key="15">
    <source>
        <dbReference type="EMBL" id="CDL96068.1"/>
    </source>
</evidence>
<dbReference type="PROSITE" id="PS00125">
    <property type="entry name" value="SER_THR_PHOSPHATASE"/>
    <property type="match status" value="1"/>
</dbReference>
<reference evidence="14" key="2">
    <citation type="submission" date="2013-05" db="EMBL/GenBank/DDBJ databases">
        <title>The genome and transcriptome of Haemonchus contortus: a key model parasite for drug and vaccine discovery.</title>
        <authorList>
            <person name="Laing R."/>
            <person name="Kikuchi T."/>
            <person name="Martinelli A."/>
            <person name="Tsai I.J."/>
            <person name="Beech R.N."/>
            <person name="Redman E."/>
            <person name="Holroyd N."/>
            <person name="Bartley D.J."/>
            <person name="Beasley H."/>
            <person name="Britton C."/>
            <person name="Curran D."/>
            <person name="Devaney E."/>
            <person name="Gilabert A."/>
            <person name="Jackson F."/>
            <person name="Hunt M."/>
            <person name="Johnston S."/>
            <person name="Kryukov I."/>
            <person name="Li K."/>
            <person name="Morrison A.A."/>
            <person name="Reid A.J."/>
            <person name="Sargison N."/>
            <person name="Saunders G."/>
            <person name="Wasmuth J.D."/>
            <person name="Wolstenholme A."/>
            <person name="Berriman M."/>
            <person name="Gilleard J.S."/>
            <person name="Cotton J.A."/>
        </authorList>
    </citation>
    <scope>NUCLEOTIDE SEQUENCE [LARGE SCALE GENOMIC DNA]</scope>
    <source>
        <strain evidence="14">ISE/inbred ISE</strain>
    </source>
</reference>
<dbReference type="AlphaFoldDB" id="W6NVW5"/>
<dbReference type="PANTHER" id="PTHR11668">
    <property type="entry name" value="SERINE/THREONINE PROTEIN PHOSPHATASE"/>
    <property type="match status" value="1"/>
</dbReference>
<dbReference type="InterPro" id="IPR004843">
    <property type="entry name" value="Calcineurin-like_PHP"/>
</dbReference>
<dbReference type="PRINTS" id="PR00114">
    <property type="entry name" value="STPHPHTASE"/>
</dbReference>
<evidence type="ECO:0000256" key="12">
    <source>
        <dbReference type="RuleBase" id="RU004273"/>
    </source>
</evidence>
<dbReference type="EMBL" id="CAVP010059767">
    <property type="protein sequence ID" value="CDL96068.1"/>
    <property type="molecule type" value="Genomic_DNA"/>
</dbReference>
<comment type="similarity">
    <text evidence="2 12">Belongs to the PPP phosphatase family.</text>
</comment>
<dbReference type="Gene3D" id="3.60.21.10">
    <property type="match status" value="1"/>
</dbReference>
<comment type="function">
    <text evidence="11">Probable phosphatase which plays a redundant role with gsp-4 in spermatogenesis by regulating sister chromatid segregation during meiosis. In addition, involved in sperm motility by controlling the dynamic disassembly of major sperm proteins (MSP) in the spermatozoan pseudopodium.</text>
</comment>
<comment type="subcellular location">
    <subcellularLocation>
        <location evidence="8">Cell projection</location>
        <location evidence="8">Pseudopodium</location>
    </subcellularLocation>
    <subcellularLocation>
        <location evidence="1">Chromosome</location>
    </subcellularLocation>
</comment>
<evidence type="ECO:0000256" key="8">
    <source>
        <dbReference type="ARBA" id="ARBA00037818"/>
    </source>
</evidence>
<evidence type="ECO:0000256" key="7">
    <source>
        <dbReference type="ARBA" id="ARBA00023211"/>
    </source>
</evidence>
<dbReference type="GO" id="GO:0004722">
    <property type="term" value="F:protein serine/threonine phosphatase activity"/>
    <property type="evidence" value="ECO:0007669"/>
    <property type="project" value="UniProtKB-EC"/>
</dbReference>
<keyword evidence="4" id="KW-0479">Metal-binding</keyword>
<keyword evidence="7" id="KW-0464">Manganese</keyword>
<dbReference type="GO" id="GO:0018991">
    <property type="term" value="P:egg-laying behavior"/>
    <property type="evidence" value="ECO:0007669"/>
    <property type="project" value="UniProtKB-ARBA"/>
</dbReference>
<dbReference type="Pfam" id="PF00149">
    <property type="entry name" value="Metallophos"/>
    <property type="match status" value="1"/>
</dbReference>
<protein>
    <recommendedName>
        <fullName evidence="12">Serine/threonine-protein phosphatase</fullName>
        <ecNumber evidence="12">3.1.3.16</ecNumber>
    </recommendedName>
</protein>
<dbReference type="EC" id="3.1.3.16" evidence="12"/>
<dbReference type="InterPro" id="IPR006186">
    <property type="entry name" value="Ser/Thr-sp_prot-phosphatase"/>
</dbReference>
<dbReference type="GO" id="GO:0046872">
    <property type="term" value="F:metal ion binding"/>
    <property type="evidence" value="ECO:0007669"/>
    <property type="project" value="UniProtKB-KW"/>
</dbReference>
<reference evidence="14" key="1">
    <citation type="submission" date="2013-03" db="EMBL/GenBank/DDBJ databases">
        <authorList>
            <person name="Aslett M."/>
        </authorList>
    </citation>
    <scope>NUCLEOTIDE SEQUENCE [LARGE SCALE GENOMIC DNA]</scope>
    <source>
        <strain evidence="14">ISE/inbred ISE</strain>
    </source>
</reference>
<evidence type="ECO:0000313" key="14">
    <source>
        <dbReference type="EMBL" id="CDL96067.1"/>
    </source>
</evidence>
<evidence type="ECO:0000259" key="13">
    <source>
        <dbReference type="PROSITE" id="PS00125"/>
    </source>
</evidence>
<dbReference type="GO" id="GO:0005737">
    <property type="term" value="C:cytoplasm"/>
    <property type="evidence" value="ECO:0007669"/>
    <property type="project" value="TreeGrafter"/>
</dbReference>
<dbReference type="GO" id="GO:0031272">
    <property type="term" value="P:regulation of pseudopodium assembly"/>
    <property type="evidence" value="ECO:0007669"/>
    <property type="project" value="UniProtKB-ARBA"/>
</dbReference>
<keyword evidence="3" id="KW-0158">Chromosome</keyword>
<proteinExistence type="inferred from homology"/>
<evidence type="ECO:0000256" key="4">
    <source>
        <dbReference type="ARBA" id="ARBA00022723"/>
    </source>
</evidence>
<accession>W6NVW5</accession>
<evidence type="ECO:0000256" key="3">
    <source>
        <dbReference type="ARBA" id="ARBA00022454"/>
    </source>
</evidence>
<dbReference type="GO" id="GO:0097723">
    <property type="term" value="P:amoeboid sperm motility"/>
    <property type="evidence" value="ECO:0007669"/>
    <property type="project" value="UniProtKB-ARBA"/>
</dbReference>
<name>W6NVW5_HAECO</name>
<evidence type="ECO:0000256" key="2">
    <source>
        <dbReference type="ARBA" id="ARBA00008294"/>
    </source>
</evidence>
<feature type="non-terminal residue" evidence="14">
    <location>
        <position position="1"/>
    </location>
</feature>
<dbReference type="GO" id="GO:0031143">
    <property type="term" value="C:pseudopodium"/>
    <property type="evidence" value="ECO:0007669"/>
    <property type="project" value="UniProtKB-SubCell"/>
</dbReference>
<comment type="caution">
    <text evidence="14">The sequence shown here is derived from an EMBL/GenBank/DDBJ whole genome shotgun (WGS) entry which is preliminary data.</text>
</comment>
<evidence type="ECO:0000256" key="10">
    <source>
        <dbReference type="ARBA" id="ARBA00048336"/>
    </source>
</evidence>
<dbReference type="GO" id="GO:0007060">
    <property type="term" value="P:male meiosis chromosome segregation"/>
    <property type="evidence" value="ECO:0007669"/>
    <property type="project" value="UniProtKB-ARBA"/>
</dbReference>
<dbReference type="SMART" id="SM00156">
    <property type="entry name" value="PP2Ac"/>
    <property type="match status" value="1"/>
</dbReference>
<dbReference type="GO" id="GO:0000785">
    <property type="term" value="C:chromatin"/>
    <property type="evidence" value="ECO:0007669"/>
    <property type="project" value="UniProtKB-ARBA"/>
</dbReference>
<dbReference type="EMBL" id="CAVP010059766">
    <property type="protein sequence ID" value="CDL96067.1"/>
    <property type="molecule type" value="Genomic_DNA"/>
</dbReference>
<organism evidence="14">
    <name type="scientific">Haemonchus contortus</name>
    <name type="common">Barber pole worm</name>
    <dbReference type="NCBI Taxonomy" id="6289"/>
    <lineage>
        <taxon>Eukaryota</taxon>
        <taxon>Metazoa</taxon>
        <taxon>Ecdysozoa</taxon>
        <taxon>Nematoda</taxon>
        <taxon>Chromadorea</taxon>
        <taxon>Rhabditida</taxon>
        <taxon>Rhabditina</taxon>
        <taxon>Rhabditomorpha</taxon>
        <taxon>Strongyloidea</taxon>
        <taxon>Trichostrongylidae</taxon>
        <taxon>Haemonchus</taxon>
    </lineage>
</organism>
<dbReference type="InterPro" id="IPR050341">
    <property type="entry name" value="PP1_catalytic_subunit"/>
</dbReference>
<sequence>HNYNRDITIANLNATILNGPNEELFISASSSATNLINRVDLDSFLSRMVNIGKPGTGVTTTIPETEMSDLIVMAKELFKSQPMMLECTPPLIICGDIHGQFSDLIRIFNMMGWPPKVNYLFLGDYVDRGRWSLETILLLFALKLKFPENFLLLRGNHETPIVNRIYGFYEDLVRRFGTPRLYNTFQEVFAVMPLSALVADRILCMHGGLSPSLLTAPSLSILNEIRRPIFDPPNPSLPLDLLWADPDINIKQFKISIRGVSCTFGPDVLQTVLDRYKLDCVVRAHQVVQDGYEFFSNRKLVTIFSAPHYCGQFDNAAAVMIVNSDLQCSFQILRPQFPGRVAKVAEPREVTVYRKL</sequence>
<dbReference type="FunFam" id="3.60.21.10:FF:000026">
    <property type="entry name" value="Serine/threonine-protein phosphatase"/>
    <property type="match status" value="1"/>
</dbReference>
<evidence type="ECO:0000256" key="11">
    <source>
        <dbReference type="ARBA" id="ARBA00054219"/>
    </source>
</evidence>
<comment type="catalytic activity">
    <reaction evidence="10 12">
        <text>O-phospho-L-threonyl-[protein] + H2O = L-threonyl-[protein] + phosphate</text>
        <dbReference type="Rhea" id="RHEA:47004"/>
        <dbReference type="Rhea" id="RHEA-COMP:11060"/>
        <dbReference type="Rhea" id="RHEA-COMP:11605"/>
        <dbReference type="ChEBI" id="CHEBI:15377"/>
        <dbReference type="ChEBI" id="CHEBI:30013"/>
        <dbReference type="ChEBI" id="CHEBI:43474"/>
        <dbReference type="ChEBI" id="CHEBI:61977"/>
        <dbReference type="EC" id="3.1.3.16"/>
    </reaction>
</comment>
<keyword evidence="6" id="KW-0904">Protein phosphatase</keyword>
<dbReference type="InterPro" id="IPR029052">
    <property type="entry name" value="Metallo-depent_PP-like"/>
</dbReference>
<gene>
    <name evidence="14" type="ORF">HCOI_00039300</name>
    <name evidence="15" type="ORF">HCOI_00039400</name>
</gene>